<evidence type="ECO:0000256" key="5">
    <source>
        <dbReference type="ARBA" id="ARBA00022989"/>
    </source>
</evidence>
<feature type="transmembrane region" description="Helical" evidence="8">
    <location>
        <begin position="53"/>
        <end position="74"/>
    </location>
</feature>
<evidence type="ECO:0000313" key="10">
    <source>
        <dbReference type="EMBL" id="MFD1535454.1"/>
    </source>
</evidence>
<evidence type="ECO:0000259" key="9">
    <source>
        <dbReference type="Pfam" id="PF18967"/>
    </source>
</evidence>
<evidence type="ECO:0000256" key="3">
    <source>
        <dbReference type="ARBA" id="ARBA00022692"/>
    </source>
</evidence>
<dbReference type="RefSeq" id="WP_219536807.1">
    <property type="nucleotide sequence ID" value="NZ_JAHKRM010000032.1"/>
</dbReference>
<evidence type="ECO:0000256" key="8">
    <source>
        <dbReference type="SAM" id="Phobius"/>
    </source>
</evidence>
<dbReference type="Pfam" id="PF18967">
    <property type="entry name" value="PycTM"/>
    <property type="match status" value="1"/>
</dbReference>
<keyword evidence="3 8" id="KW-0812">Transmembrane</keyword>
<evidence type="ECO:0000256" key="2">
    <source>
        <dbReference type="ARBA" id="ARBA00022475"/>
    </source>
</evidence>
<reference evidence="11" key="1">
    <citation type="journal article" date="2019" name="Int. J. Syst. Evol. Microbiol.">
        <title>The Global Catalogue of Microorganisms (GCM) 10K type strain sequencing project: providing services to taxonomists for standard genome sequencing and annotation.</title>
        <authorList>
            <consortium name="The Broad Institute Genomics Platform"/>
            <consortium name="The Broad Institute Genome Sequencing Center for Infectious Disease"/>
            <person name="Wu L."/>
            <person name="Ma J."/>
        </authorList>
    </citation>
    <scope>NUCLEOTIDE SEQUENCE [LARGE SCALE GENOMIC DNA]</scope>
    <source>
        <strain evidence="11">CGMCC 1.15399</strain>
    </source>
</reference>
<keyword evidence="2" id="KW-1003">Cell membrane</keyword>
<keyword evidence="4" id="KW-0547">Nucleotide-binding</keyword>
<feature type="transmembrane region" description="Helical" evidence="8">
    <location>
        <begin position="20"/>
        <end position="41"/>
    </location>
</feature>
<keyword evidence="11" id="KW-1185">Reference proteome</keyword>
<evidence type="ECO:0000256" key="6">
    <source>
        <dbReference type="ARBA" id="ARBA00023118"/>
    </source>
</evidence>
<organism evidence="10 11">
    <name type="scientific">Nonomuraea guangzhouensis</name>
    <dbReference type="NCBI Taxonomy" id="1291555"/>
    <lineage>
        <taxon>Bacteria</taxon>
        <taxon>Bacillati</taxon>
        <taxon>Actinomycetota</taxon>
        <taxon>Actinomycetes</taxon>
        <taxon>Streptosporangiales</taxon>
        <taxon>Streptosporangiaceae</taxon>
        <taxon>Nonomuraea</taxon>
    </lineage>
</organism>
<keyword evidence="5 8" id="KW-1133">Transmembrane helix</keyword>
<sequence>MAVLTDLRAEIGRADQKAAVMLATAGVGVGALGGALLAGSWNPGKLPAGVAWLWWLGIVLCSMGIIGLAAAIYPRSVHAADRLRRRRSQFVGQYSETLMTSLEADSPHAQKAFLLEEIRRLSAIADAKYRGIRYGMLLLLGAIVCCLVVPVLAHIIL</sequence>
<evidence type="ECO:0000256" key="4">
    <source>
        <dbReference type="ARBA" id="ARBA00022741"/>
    </source>
</evidence>
<name>A0ABW4FZ80_9ACTN</name>
<dbReference type="EMBL" id="JBHUCM010000001">
    <property type="protein sequence ID" value="MFD1535454.1"/>
    <property type="molecule type" value="Genomic_DNA"/>
</dbReference>
<comment type="subcellular location">
    <subcellularLocation>
        <location evidence="1">Cell membrane</location>
    </subcellularLocation>
</comment>
<accession>A0ABW4FZ80</accession>
<keyword evidence="7 8" id="KW-0472">Membrane</keyword>
<dbReference type="InterPro" id="IPR043760">
    <property type="entry name" value="PycTM_dom"/>
</dbReference>
<keyword evidence="6" id="KW-0051">Antiviral defense</keyword>
<feature type="transmembrane region" description="Helical" evidence="8">
    <location>
        <begin position="137"/>
        <end position="156"/>
    </location>
</feature>
<evidence type="ECO:0000256" key="1">
    <source>
        <dbReference type="ARBA" id="ARBA00004236"/>
    </source>
</evidence>
<comment type="caution">
    <text evidence="10">The sequence shown here is derived from an EMBL/GenBank/DDBJ whole genome shotgun (WGS) entry which is preliminary data.</text>
</comment>
<protein>
    <submittedName>
        <fullName evidence="10">Pycsar system effector family protein</fullName>
    </submittedName>
</protein>
<dbReference type="Proteomes" id="UP001597097">
    <property type="component" value="Unassembled WGS sequence"/>
</dbReference>
<evidence type="ECO:0000256" key="7">
    <source>
        <dbReference type="ARBA" id="ARBA00023136"/>
    </source>
</evidence>
<feature type="domain" description="Pycsar effector protein" evidence="9">
    <location>
        <begin position="3"/>
        <end position="152"/>
    </location>
</feature>
<evidence type="ECO:0000313" key="11">
    <source>
        <dbReference type="Proteomes" id="UP001597097"/>
    </source>
</evidence>
<proteinExistence type="predicted"/>
<gene>
    <name evidence="10" type="ORF">ACFSJ0_00330</name>
</gene>